<protein>
    <submittedName>
        <fullName evidence="1">Uncharacterized protein</fullName>
    </submittedName>
</protein>
<reference evidence="2" key="1">
    <citation type="journal article" date="2023" name="Nat. Plants">
        <title>Single-cell RNA sequencing provides a high-resolution roadmap for understanding the multicellular compartmentation of specialized metabolism.</title>
        <authorList>
            <person name="Sun S."/>
            <person name="Shen X."/>
            <person name="Li Y."/>
            <person name="Li Y."/>
            <person name="Wang S."/>
            <person name="Li R."/>
            <person name="Zhang H."/>
            <person name="Shen G."/>
            <person name="Guo B."/>
            <person name="Wei J."/>
            <person name="Xu J."/>
            <person name="St-Pierre B."/>
            <person name="Chen S."/>
            <person name="Sun C."/>
        </authorList>
    </citation>
    <scope>NUCLEOTIDE SEQUENCE [LARGE SCALE GENOMIC DNA]</scope>
</reference>
<gene>
    <name evidence="1" type="ORF">M9H77_04493</name>
</gene>
<comment type="caution">
    <text evidence="1">The sequence shown here is derived from an EMBL/GenBank/DDBJ whole genome shotgun (WGS) entry which is preliminary data.</text>
</comment>
<evidence type="ECO:0000313" key="2">
    <source>
        <dbReference type="Proteomes" id="UP001060085"/>
    </source>
</evidence>
<proteinExistence type="predicted"/>
<accession>A0ACC0CEF2</accession>
<sequence>MATTTNMMMIRGSNSIPIITDNDQSSLLSLKNHITSDPYKFLSNNWSTTSNSSSFCGWNGVTCNSPYHRVTCLNLSNMDLTGTLPPNLGNLSLLVSLDLSGNNFHGSLPHELSQLNQNLQILSLKGNSFSGEIPSWLGSFHKLEIFILERNRFTGFIPPSIFNLTNLVELRLSYNSLQGSISEQIGNLHSLKILAIGYNQLSGSLPSALFSNISSLQFLSLPENAQLFGTVPYNGCDNLGQLKYLDLSRIKLDGSILSILSNCSQLQVLNLTHTYFGGVIPQEIDNLKALRELRLAYNHLTGHIPSVFSNFTMLRLLLIRDNIITGQIPREIFNISSLEHLSFTNNSISDSLPIHICESLPRLRWLSLGLNKLKGRIPSNLSRCSELRGLELVQNEFHGVIPKEIANLEKLQKLYVAWNNLEGFIPREFGNLTMLTMLYLGNNNLIGTIPKELGNLYKLQKLLLGYNNLEGPLPVDALANCKNLISLRMSNNPLNSVLPESFGNLSSSIQKFEASNCGIKGNIPNTIGNLRDLISLDLSQNKLSGSMPSSSIFLRKLQSLKLGSNGLNELMLSRICGLQSLSEVYMENNEISGPIPECFGNLGSLRYLSLGSNRLEGSIPTSLWNLANILEINLSTNLLSGSLPAEFGNMKAVISIDLSMNNILGALPISLGDLKNLQNIQLVHNRIEGSIPKVIGEIVSLESLNLSHNHLSGSIPKSLEKLQYLKYLDVSYNYLSGEIPKGGPFLNFTSESFASNKALCGEERFHVPPCLFRSNNKKEASRLVIILTGIAAFIGSTALALGLVYLIRYRKKSKVKNEDHELLHALGTMERVSYYELERATNGYHEQNLLGIGSFGCVYKGILGDGRTVAVKVFNLQFERVSKSFDVECMVLRQLRHRNLTKVISSCSNPDFKALVLEFMINGSLEQWLYSSNCSLSFMQRLNLMIDVACALDYLHSGYSTHVVHCDLKPSNILLDQDMVAHVSDFGIAKLLGNEDSVTQTETLATFDYLAPEYGLQGSVSTKCDVYSYGIILMEVFTRKKPNDEMLEGNLSLKEWVKDSFFYTLAPVIDSSLLSPNEEYLSEKLGCISSIMEVALNCTRESPKERQTMGDVIVSLEKIKHQLLPYYSS</sequence>
<organism evidence="1 2">
    <name type="scientific">Catharanthus roseus</name>
    <name type="common">Madagascar periwinkle</name>
    <name type="synonym">Vinca rosea</name>
    <dbReference type="NCBI Taxonomy" id="4058"/>
    <lineage>
        <taxon>Eukaryota</taxon>
        <taxon>Viridiplantae</taxon>
        <taxon>Streptophyta</taxon>
        <taxon>Embryophyta</taxon>
        <taxon>Tracheophyta</taxon>
        <taxon>Spermatophyta</taxon>
        <taxon>Magnoliopsida</taxon>
        <taxon>eudicotyledons</taxon>
        <taxon>Gunneridae</taxon>
        <taxon>Pentapetalae</taxon>
        <taxon>asterids</taxon>
        <taxon>lamiids</taxon>
        <taxon>Gentianales</taxon>
        <taxon>Apocynaceae</taxon>
        <taxon>Rauvolfioideae</taxon>
        <taxon>Vinceae</taxon>
        <taxon>Catharanthinae</taxon>
        <taxon>Catharanthus</taxon>
    </lineage>
</organism>
<dbReference type="EMBL" id="CM044701">
    <property type="protein sequence ID" value="KAI5683265.1"/>
    <property type="molecule type" value="Genomic_DNA"/>
</dbReference>
<name>A0ACC0CEF2_CATRO</name>
<dbReference type="Proteomes" id="UP001060085">
    <property type="component" value="Linkage Group LG01"/>
</dbReference>
<keyword evidence="2" id="KW-1185">Reference proteome</keyword>
<evidence type="ECO:0000313" key="1">
    <source>
        <dbReference type="EMBL" id="KAI5683265.1"/>
    </source>
</evidence>